<keyword evidence="1" id="KW-0460">Magnesium</keyword>
<dbReference type="GO" id="GO:0046872">
    <property type="term" value="F:metal ion binding"/>
    <property type="evidence" value="ECO:0007669"/>
    <property type="project" value="UniProtKB-KW"/>
</dbReference>
<organism evidence="2 3">
    <name type="scientific">Nocardia colli</name>
    <dbReference type="NCBI Taxonomy" id="2545717"/>
    <lineage>
        <taxon>Bacteria</taxon>
        <taxon>Bacillati</taxon>
        <taxon>Actinomycetota</taxon>
        <taxon>Actinomycetes</taxon>
        <taxon>Mycobacteriales</taxon>
        <taxon>Nocardiaceae</taxon>
        <taxon>Nocardia</taxon>
    </lineage>
</organism>
<dbReference type="PANTHER" id="PTHR20854:SF4">
    <property type="entry name" value="INOSITOL-1-MONOPHOSPHATASE-RELATED"/>
    <property type="match status" value="1"/>
</dbReference>
<dbReference type="EMBL" id="VXLC01000037">
    <property type="protein sequence ID" value="KAA8880069.1"/>
    <property type="molecule type" value="Genomic_DNA"/>
</dbReference>
<sequence>MSNLLNATVEADLELLPAVVSTVRSAGAHLRERFVPRTELDSLDAVVTAIHAADAESLRYLREPLLAARPGSGWIDDEQSAGDLPAGEWWVADAVEGNINYIHGMADWAVTATLVRDNQPVLTAVYLPLLDETFTAVRGGGAFRNGVAMHASAKTNLDAALVGTGQAKPGEDRNTFRRIGESVAAMLDAALVTKVSVPSTLQLIQIAAGRSDVFWQFSDVRSGLVAGALLIGEAGGIVTDILGAPWQLGSQDFLAAAPGVHAAAQRVLAEIR</sequence>
<dbReference type="OrthoDB" id="9785695at2"/>
<dbReference type="SUPFAM" id="SSF56655">
    <property type="entry name" value="Carbohydrate phosphatase"/>
    <property type="match status" value="1"/>
</dbReference>
<protein>
    <submittedName>
        <fullName evidence="2">3'(2'),5'-bisphosphate nucleotidase CysQ</fullName>
    </submittedName>
</protein>
<keyword evidence="1" id="KW-0479">Metal-binding</keyword>
<dbReference type="PANTHER" id="PTHR20854">
    <property type="entry name" value="INOSITOL MONOPHOSPHATASE"/>
    <property type="match status" value="1"/>
</dbReference>
<dbReference type="Gene3D" id="3.30.540.10">
    <property type="entry name" value="Fructose-1,6-Bisphosphatase, subunit A, domain 1"/>
    <property type="match status" value="1"/>
</dbReference>
<dbReference type="Pfam" id="PF00459">
    <property type="entry name" value="Inositol_P"/>
    <property type="match status" value="1"/>
</dbReference>
<name>A0A5N0DVH7_9NOCA</name>
<dbReference type="GO" id="GO:0008934">
    <property type="term" value="F:inositol monophosphate 1-phosphatase activity"/>
    <property type="evidence" value="ECO:0007669"/>
    <property type="project" value="TreeGrafter"/>
</dbReference>
<reference evidence="2 3" key="1">
    <citation type="submission" date="2019-09" db="EMBL/GenBank/DDBJ databases">
        <authorList>
            <person name="Wang X."/>
        </authorList>
    </citation>
    <scope>NUCLEOTIDE SEQUENCE [LARGE SCALE GENOMIC DNA]</scope>
    <source>
        <strain evidence="2 3">CICC 11023</strain>
    </source>
</reference>
<dbReference type="InterPro" id="IPR000760">
    <property type="entry name" value="Inositol_monophosphatase-like"/>
</dbReference>
<keyword evidence="3" id="KW-1185">Reference proteome</keyword>
<dbReference type="GO" id="GO:0006020">
    <property type="term" value="P:inositol metabolic process"/>
    <property type="evidence" value="ECO:0007669"/>
    <property type="project" value="TreeGrafter"/>
</dbReference>
<proteinExistence type="predicted"/>
<dbReference type="AlphaFoldDB" id="A0A5N0DVH7"/>
<dbReference type="GO" id="GO:0007165">
    <property type="term" value="P:signal transduction"/>
    <property type="evidence" value="ECO:0007669"/>
    <property type="project" value="TreeGrafter"/>
</dbReference>
<dbReference type="RefSeq" id="WP_150407854.1">
    <property type="nucleotide sequence ID" value="NZ_VXLC01000037.1"/>
</dbReference>
<evidence type="ECO:0000313" key="2">
    <source>
        <dbReference type="EMBL" id="KAA8880069.1"/>
    </source>
</evidence>
<accession>A0A5N0DVH7</accession>
<dbReference type="Proteomes" id="UP000323876">
    <property type="component" value="Unassembled WGS sequence"/>
</dbReference>
<gene>
    <name evidence="2" type="ORF">F3087_42435</name>
</gene>
<comment type="cofactor">
    <cofactor evidence="1">
        <name>Mg(2+)</name>
        <dbReference type="ChEBI" id="CHEBI:18420"/>
    </cofactor>
</comment>
<comment type="caution">
    <text evidence="2">The sequence shown here is derived from an EMBL/GenBank/DDBJ whole genome shotgun (WGS) entry which is preliminary data.</text>
</comment>
<evidence type="ECO:0000313" key="3">
    <source>
        <dbReference type="Proteomes" id="UP000323876"/>
    </source>
</evidence>
<feature type="binding site" evidence="1">
    <location>
        <position position="93"/>
    </location>
    <ligand>
        <name>Mg(2+)</name>
        <dbReference type="ChEBI" id="CHEBI:18420"/>
        <label>2</label>
    </ligand>
</feature>
<dbReference type="Gene3D" id="3.40.190.80">
    <property type="match status" value="1"/>
</dbReference>
<evidence type="ECO:0000256" key="1">
    <source>
        <dbReference type="PIRSR" id="PIRSR600760-2"/>
    </source>
</evidence>